<dbReference type="NCBIfam" id="TIGR04056">
    <property type="entry name" value="OMP_RagA_SusC"/>
    <property type="match status" value="1"/>
</dbReference>
<comment type="caution">
    <text evidence="3">The sequence shown here is derived from an EMBL/GenBank/DDBJ whole genome shotgun (WGS) entry which is preliminary data.</text>
</comment>
<dbReference type="InterPro" id="IPR023996">
    <property type="entry name" value="TonB-dep_OMP_SusC/RagA"/>
</dbReference>
<dbReference type="SUPFAM" id="SSF49464">
    <property type="entry name" value="Carboxypeptidase regulatory domain-like"/>
    <property type="match status" value="1"/>
</dbReference>
<reference evidence="3 4" key="1">
    <citation type="submission" date="2024-09" db="EMBL/GenBank/DDBJ databases">
        <authorList>
            <person name="Sun Q."/>
            <person name="Mori K."/>
        </authorList>
    </citation>
    <scope>NUCLEOTIDE SEQUENCE [LARGE SCALE GENOMIC DNA]</scope>
    <source>
        <strain evidence="3 4">CECT 8300</strain>
    </source>
</reference>
<dbReference type="Gene3D" id="2.60.40.1120">
    <property type="entry name" value="Carboxypeptidase-like, regulatory domain"/>
    <property type="match status" value="1"/>
</dbReference>
<protein>
    <submittedName>
        <fullName evidence="3">SusC/RagA family TonB-linked outer membrane protein</fullName>
    </submittedName>
</protein>
<feature type="domain" description="TonB-dependent receptor plug" evidence="2">
    <location>
        <begin position="155"/>
        <end position="261"/>
    </location>
</feature>
<comment type="similarity">
    <text evidence="1">Belongs to the TonB-dependent receptor family.</text>
</comment>
<dbReference type="Pfam" id="PF07715">
    <property type="entry name" value="Plug"/>
    <property type="match status" value="1"/>
</dbReference>
<proteinExistence type="inferred from homology"/>
<comment type="subcellular location">
    <subcellularLocation>
        <location evidence="1">Cell outer membrane</location>
        <topology evidence="1">Multi-pass membrane protein</topology>
    </subcellularLocation>
</comment>
<organism evidence="3 4">
    <name type="scientific">Algibacter miyuki</name>
    <dbReference type="NCBI Taxonomy" id="1306933"/>
    <lineage>
        <taxon>Bacteria</taxon>
        <taxon>Pseudomonadati</taxon>
        <taxon>Bacteroidota</taxon>
        <taxon>Flavobacteriia</taxon>
        <taxon>Flavobacteriales</taxon>
        <taxon>Flavobacteriaceae</taxon>
        <taxon>Algibacter</taxon>
    </lineage>
</organism>
<evidence type="ECO:0000313" key="4">
    <source>
        <dbReference type="Proteomes" id="UP001589590"/>
    </source>
</evidence>
<dbReference type="InterPro" id="IPR039426">
    <property type="entry name" value="TonB-dep_rcpt-like"/>
</dbReference>
<dbReference type="PROSITE" id="PS00018">
    <property type="entry name" value="EF_HAND_1"/>
    <property type="match status" value="1"/>
</dbReference>
<evidence type="ECO:0000259" key="2">
    <source>
        <dbReference type="Pfam" id="PF07715"/>
    </source>
</evidence>
<sequence length="1088" mass="120716">MNKIYSLIHLYRPSNYKGIKVIKSIVICTSFILSGYANSSASFNSTNSFVEKDKTPLLDELQSQISGNVIDQKGTPLAGVNILVKGTNVGVLTDFDGEYNIKAAKGSVLQFSYVGFKTQTVAVGTGSVINITMEEDLESLGEVVVVGYGQQTKVSLVGSITQVKPSELKIPSSNLTTALAGRVAGVIAFQSSGEPGANNADFFIRGATTFGIRQSPLILIDGVELTTNDLARLNTDDIESFSVFKDATATAIYGARGANGVIAVTTKTGEIGKVKVSVRYESTYSQATQNIDLADPITYLQLHGEAVRTRYDPTATPPYALNKIDKTLAGNGNPYVYPVTDWQNELLEDFTNNQRLNFSVSGGGKVARYFVAAGISKDNGILKVDKQSNFNNNIDLKQYYVRSNINIDLTETTEAIIRFNSTVDDYTGPIPTGSQVYNMINRTNPVRFPAYYAPDEANEFTEHLLFGNQDDGNGSANYLNPYAELVKGYRDYSRSLNVLQVEVKQDLAGILPGLSWRGLANMNRTSSYGINRAYDPYYYGMGLYNPVDDTYTLTPLNEGTETLNFNETDASRTVKSVMYLETALNYAQTFKEKHAVSGLLVGIMREEVDGNATELQLSLPSRNIGVSGRFTYGFDKRYFTEFNFGYNGSERFSESNRFGFFPSVGAGWVISNEKFWKYDFINRFKLRGSYGIVGNDAIGSAGDRFFYLSNVNLRDGGKSVNFGTDGGFSSQGVSISRYANPDVTWEKAYKQNYGFEMNFLNDAIQFQAEYFKENRTDILQSRAYIPNLLGLQSDIKANIGEAKSHGFELTLDVNHQFNKDFWIQFTGNYVDTKSEFVNYEEPDYLASGVPWRSREGQSINQGYGLIAERLFVDAADVANSPNQEFGEVIAGDIKYKDINGDGAITELDIVPIGESTQPEISYGFGFSVGYKGFDVSAFFQGLDRFSFYIDSEKLTPFADTDSSSDYLSGKTAENQILQAFADSHWSEDNQNSYALWPRLSTTAIENNNQRSTWWMRDGAFMRLKSLEIGYNFEPKKGGPFGMAAVRMYISGNNLVHWSQFKLWDPELRGSGLNYPLQRVVNIGLKVNL</sequence>
<dbReference type="EMBL" id="JBHMFA010000005">
    <property type="protein sequence ID" value="MFB9105062.1"/>
    <property type="molecule type" value="Genomic_DNA"/>
</dbReference>
<keyword evidence="1" id="KW-0998">Cell outer membrane</keyword>
<dbReference type="InterPro" id="IPR037066">
    <property type="entry name" value="Plug_dom_sf"/>
</dbReference>
<evidence type="ECO:0000313" key="3">
    <source>
        <dbReference type="EMBL" id="MFB9105062.1"/>
    </source>
</evidence>
<dbReference type="NCBIfam" id="TIGR04057">
    <property type="entry name" value="SusC_RagA_signa"/>
    <property type="match status" value="1"/>
</dbReference>
<name>A0ABV5GZK6_9FLAO</name>
<dbReference type="PROSITE" id="PS52016">
    <property type="entry name" value="TONB_DEPENDENT_REC_3"/>
    <property type="match status" value="1"/>
</dbReference>
<keyword evidence="1" id="KW-1134">Transmembrane beta strand</keyword>
<dbReference type="Gene3D" id="2.170.130.10">
    <property type="entry name" value="TonB-dependent receptor, plug domain"/>
    <property type="match status" value="1"/>
</dbReference>
<evidence type="ECO:0000256" key="1">
    <source>
        <dbReference type="PROSITE-ProRule" id="PRU01360"/>
    </source>
</evidence>
<dbReference type="SUPFAM" id="SSF56935">
    <property type="entry name" value="Porins"/>
    <property type="match status" value="1"/>
</dbReference>
<keyword evidence="1" id="KW-0813">Transport</keyword>
<dbReference type="InterPro" id="IPR018247">
    <property type="entry name" value="EF_Hand_1_Ca_BS"/>
</dbReference>
<dbReference type="InterPro" id="IPR023997">
    <property type="entry name" value="TonB-dep_OMP_SusC/RagA_CS"/>
</dbReference>
<keyword evidence="1" id="KW-0812">Transmembrane</keyword>
<dbReference type="Proteomes" id="UP001589590">
    <property type="component" value="Unassembled WGS sequence"/>
</dbReference>
<dbReference type="RefSeq" id="WP_290272756.1">
    <property type="nucleotide sequence ID" value="NZ_JAUFQP010000013.1"/>
</dbReference>
<dbReference type="Pfam" id="PF13715">
    <property type="entry name" value="CarbopepD_reg_2"/>
    <property type="match status" value="1"/>
</dbReference>
<gene>
    <name evidence="3" type="ORF">ACFFU1_09140</name>
</gene>
<keyword evidence="1" id="KW-0472">Membrane</keyword>
<keyword evidence="4" id="KW-1185">Reference proteome</keyword>
<dbReference type="InterPro" id="IPR008969">
    <property type="entry name" value="CarboxyPept-like_regulatory"/>
</dbReference>
<accession>A0ABV5GZK6</accession>
<dbReference type="InterPro" id="IPR012910">
    <property type="entry name" value="Plug_dom"/>
</dbReference>